<keyword evidence="7" id="KW-1185">Reference proteome</keyword>
<dbReference type="SUPFAM" id="SSF51445">
    <property type="entry name" value="(Trans)glycosidases"/>
    <property type="match status" value="1"/>
</dbReference>
<sequence>MAAALFRSCAAVLLTVLAPLLLPLLFGKSSSRLLALADEEISGIITRDDFPPSFIFGAGTSAFQYEGATTEDGRAPCIWDTFAHSGHLNGSTADVASDGYHKYKEDIKHMSEIGLEGYRFSISWSRLLPSGRGPVNPKGLEYYNNVINELIKYGIQPFVTIHHYDFPQVLQDEYGGWLSPKIIDDFKEFAEVCFREFGDRVQHWTTMNEPNVIAMYAFDYGILPPQRCSHPYGNDCKGGNSTIEPYIVAHHMILSHSAAVQIYRTKYQAIQKGKIGINLSTLWSYPLTESIADVLAAKRTVEFFVGWFVNPIVFGDYPEVMRENAGLRLPSFTKSEFQIVKGSFDFIGINYYFSIFSANNYDLVNSNPRDMSGDILAKYTAYKDRAPVDRILPPSPLPNNPRGLLKLLKFFKDTYGNPPVYILENGFGIEGKEKLADTDRISYLSGFIGSVLKALRDGSDVRGYYIWSFVDQFEFTSGYKLPMGLFRVKFNKGCERVPKKSAFWYSNFIKNGGVINYNQVDRRPRTQPISYSSI</sequence>
<name>A0AAP0BD54_9ASPA</name>
<dbReference type="InterPro" id="IPR017853">
    <property type="entry name" value="GH"/>
</dbReference>
<protein>
    <submittedName>
        <fullName evidence="6">Beta-glucosidase 22</fullName>
    </submittedName>
</protein>
<evidence type="ECO:0000256" key="5">
    <source>
        <dbReference type="RuleBase" id="RU004468"/>
    </source>
</evidence>
<dbReference type="PROSITE" id="PS00572">
    <property type="entry name" value="GLYCOSYL_HYDROL_F1_1"/>
    <property type="match status" value="1"/>
</dbReference>
<accession>A0AAP0BD54</accession>
<dbReference type="InterPro" id="IPR033132">
    <property type="entry name" value="GH_1_N_CS"/>
</dbReference>
<dbReference type="AlphaFoldDB" id="A0AAP0BD54"/>
<reference evidence="6 7" key="1">
    <citation type="journal article" date="2022" name="Nat. Plants">
        <title>Genomes of leafy and leafless Platanthera orchids illuminate the evolution of mycoheterotrophy.</title>
        <authorList>
            <person name="Li M.H."/>
            <person name="Liu K.W."/>
            <person name="Li Z."/>
            <person name="Lu H.C."/>
            <person name="Ye Q.L."/>
            <person name="Zhang D."/>
            <person name="Wang J.Y."/>
            <person name="Li Y.F."/>
            <person name="Zhong Z.M."/>
            <person name="Liu X."/>
            <person name="Yu X."/>
            <person name="Liu D.K."/>
            <person name="Tu X.D."/>
            <person name="Liu B."/>
            <person name="Hao Y."/>
            <person name="Liao X.Y."/>
            <person name="Jiang Y.T."/>
            <person name="Sun W.H."/>
            <person name="Chen J."/>
            <person name="Chen Y.Q."/>
            <person name="Ai Y."/>
            <person name="Zhai J.W."/>
            <person name="Wu S.S."/>
            <person name="Zhou Z."/>
            <person name="Hsiao Y.Y."/>
            <person name="Wu W.L."/>
            <person name="Chen Y.Y."/>
            <person name="Lin Y.F."/>
            <person name="Hsu J.L."/>
            <person name="Li C.Y."/>
            <person name="Wang Z.W."/>
            <person name="Zhao X."/>
            <person name="Zhong W.Y."/>
            <person name="Ma X.K."/>
            <person name="Ma L."/>
            <person name="Huang J."/>
            <person name="Chen G.Z."/>
            <person name="Huang M.Z."/>
            <person name="Huang L."/>
            <person name="Peng D.H."/>
            <person name="Luo Y.B."/>
            <person name="Zou S.Q."/>
            <person name="Chen S.P."/>
            <person name="Lan S."/>
            <person name="Tsai W.C."/>
            <person name="Van de Peer Y."/>
            <person name="Liu Z.J."/>
        </authorList>
    </citation>
    <scope>NUCLEOTIDE SEQUENCE [LARGE SCALE GENOMIC DNA]</scope>
    <source>
        <strain evidence="6">Lor287</strain>
    </source>
</reference>
<dbReference type="Gene3D" id="3.20.20.80">
    <property type="entry name" value="Glycosidases"/>
    <property type="match status" value="1"/>
</dbReference>
<dbReference type="PRINTS" id="PR00131">
    <property type="entry name" value="GLHYDRLASE1"/>
</dbReference>
<dbReference type="Proteomes" id="UP001418222">
    <property type="component" value="Unassembled WGS sequence"/>
</dbReference>
<dbReference type="PANTHER" id="PTHR10353">
    <property type="entry name" value="GLYCOSYL HYDROLASE"/>
    <property type="match status" value="1"/>
</dbReference>
<keyword evidence="5" id="KW-0326">Glycosidase</keyword>
<evidence type="ECO:0000256" key="2">
    <source>
        <dbReference type="ARBA" id="ARBA00022801"/>
    </source>
</evidence>
<dbReference type="GO" id="GO:0008422">
    <property type="term" value="F:beta-glucosidase activity"/>
    <property type="evidence" value="ECO:0007669"/>
    <property type="project" value="TreeGrafter"/>
</dbReference>
<gene>
    <name evidence="6" type="primary">BGLU22</name>
    <name evidence="6" type="ORF">KSP39_PZI013169</name>
</gene>
<dbReference type="InterPro" id="IPR018120">
    <property type="entry name" value="Glyco_hydro_1_AS"/>
</dbReference>
<dbReference type="Pfam" id="PF00232">
    <property type="entry name" value="Glyco_hydro_1"/>
    <property type="match status" value="1"/>
</dbReference>
<organism evidence="6 7">
    <name type="scientific">Platanthera zijinensis</name>
    <dbReference type="NCBI Taxonomy" id="2320716"/>
    <lineage>
        <taxon>Eukaryota</taxon>
        <taxon>Viridiplantae</taxon>
        <taxon>Streptophyta</taxon>
        <taxon>Embryophyta</taxon>
        <taxon>Tracheophyta</taxon>
        <taxon>Spermatophyta</taxon>
        <taxon>Magnoliopsida</taxon>
        <taxon>Liliopsida</taxon>
        <taxon>Asparagales</taxon>
        <taxon>Orchidaceae</taxon>
        <taxon>Orchidoideae</taxon>
        <taxon>Orchideae</taxon>
        <taxon>Orchidinae</taxon>
        <taxon>Platanthera</taxon>
    </lineage>
</organism>
<feature type="active site" description="Nucleophile" evidence="3">
    <location>
        <position position="424"/>
    </location>
</feature>
<evidence type="ECO:0000256" key="3">
    <source>
        <dbReference type="PROSITE-ProRule" id="PRU10055"/>
    </source>
</evidence>
<dbReference type="InterPro" id="IPR001360">
    <property type="entry name" value="Glyco_hydro_1"/>
</dbReference>
<comment type="caution">
    <text evidence="6">The sequence shown here is derived from an EMBL/GenBank/DDBJ whole genome shotgun (WGS) entry which is preliminary data.</text>
</comment>
<dbReference type="PANTHER" id="PTHR10353:SF29">
    <property type="entry name" value="BETA-GLUCOSIDASE 11"/>
    <property type="match status" value="1"/>
</dbReference>
<dbReference type="GO" id="GO:0005975">
    <property type="term" value="P:carbohydrate metabolic process"/>
    <property type="evidence" value="ECO:0007669"/>
    <property type="project" value="InterPro"/>
</dbReference>
<evidence type="ECO:0000313" key="6">
    <source>
        <dbReference type="EMBL" id="KAK8936081.1"/>
    </source>
</evidence>
<proteinExistence type="inferred from homology"/>
<comment type="similarity">
    <text evidence="1 4">Belongs to the glycosyl hydrolase 1 family.</text>
</comment>
<keyword evidence="2 5" id="KW-0378">Hydrolase</keyword>
<dbReference type="FunFam" id="3.20.20.80:FF:000022">
    <property type="entry name" value="Beta-glucosidase 11"/>
    <property type="match status" value="1"/>
</dbReference>
<dbReference type="EMBL" id="JBBWWQ010000011">
    <property type="protein sequence ID" value="KAK8936081.1"/>
    <property type="molecule type" value="Genomic_DNA"/>
</dbReference>
<dbReference type="PROSITE" id="PS00653">
    <property type="entry name" value="GLYCOSYL_HYDROL_F1_2"/>
    <property type="match status" value="1"/>
</dbReference>
<evidence type="ECO:0000256" key="1">
    <source>
        <dbReference type="ARBA" id="ARBA00010838"/>
    </source>
</evidence>
<evidence type="ECO:0000313" key="7">
    <source>
        <dbReference type="Proteomes" id="UP001418222"/>
    </source>
</evidence>
<evidence type="ECO:0000256" key="4">
    <source>
        <dbReference type="RuleBase" id="RU003690"/>
    </source>
</evidence>